<evidence type="ECO:0000256" key="1">
    <source>
        <dbReference type="ARBA" id="ARBA00004651"/>
    </source>
</evidence>
<evidence type="ECO:0000256" key="5">
    <source>
        <dbReference type="ARBA" id="ARBA00022989"/>
    </source>
</evidence>
<dbReference type="PANTHER" id="PTHR43386:SF26">
    <property type="entry name" value="ABC TRANSPORTER PERMEASE PROTEIN"/>
    <property type="match status" value="1"/>
</dbReference>
<keyword evidence="3" id="KW-1003">Cell membrane</keyword>
<comment type="subcellular location">
    <subcellularLocation>
        <location evidence="1 7">Cell membrane</location>
        <topology evidence="1 7">Multi-pass membrane protein</topology>
    </subcellularLocation>
</comment>
<feature type="transmembrane region" description="Helical" evidence="7">
    <location>
        <begin position="278"/>
        <end position="303"/>
    </location>
</feature>
<dbReference type="Pfam" id="PF12911">
    <property type="entry name" value="OppC_N"/>
    <property type="match status" value="1"/>
</dbReference>
<dbReference type="InterPro" id="IPR035906">
    <property type="entry name" value="MetI-like_sf"/>
</dbReference>
<reference evidence="9 10" key="1">
    <citation type="submission" date="2023-03" db="EMBL/GenBank/DDBJ databases">
        <title>YIM 152171 draft genome.</title>
        <authorList>
            <person name="Yang Z."/>
        </authorList>
    </citation>
    <scope>NUCLEOTIDE SEQUENCE [LARGE SCALE GENOMIC DNA]</scope>
    <source>
        <strain evidence="9 10">YIM 152171</strain>
    </source>
</reference>
<dbReference type="RefSeq" id="WP_327787205.1">
    <property type="nucleotide sequence ID" value="NZ_JARGEQ010000001.1"/>
</dbReference>
<feature type="transmembrane region" description="Helical" evidence="7">
    <location>
        <begin position="102"/>
        <end position="127"/>
    </location>
</feature>
<name>A0AAP3UXE8_9PROT</name>
<keyword evidence="5 7" id="KW-1133">Transmembrane helix</keyword>
<sequence length="312" mass="33178">MQDAEARSLGRIARLRAGNDVLDSFLSTPRVVIAAAVALLMILTAVLAPLIAPHDPFDMAAISLLDSELPPAFLEGGDARFLLGTDSQGRDVFSAILHGLRISLMVGVVAVLLSMALGVTVGLVSGYFGGFVDSVLMRLADVILSFPTILIALLVNGILRGVLPSTQATATAVLVLVLSIAVNEWVQYARTVRGSTMVEKGKEYVKAARLTGLPPRTILRRHVLPNILSPVLVLATINLALAILTEATLSFLGVGMPPTQPSLGTLINTGNEFLFSGIWWVVVFPALTLVVLVLSVNIVGDWLRDALNPHLR</sequence>
<evidence type="ECO:0000256" key="3">
    <source>
        <dbReference type="ARBA" id="ARBA00022475"/>
    </source>
</evidence>
<feature type="transmembrane region" description="Helical" evidence="7">
    <location>
        <begin position="139"/>
        <end position="159"/>
    </location>
</feature>
<keyword evidence="2 7" id="KW-0813">Transport</keyword>
<keyword evidence="4 7" id="KW-0812">Transmembrane</keyword>
<evidence type="ECO:0000313" key="9">
    <source>
        <dbReference type="EMBL" id="MDF1584800.1"/>
    </source>
</evidence>
<comment type="similarity">
    <text evidence="7">Belongs to the binding-protein-dependent transport system permease family.</text>
</comment>
<dbReference type="CDD" id="cd06261">
    <property type="entry name" value="TM_PBP2"/>
    <property type="match status" value="1"/>
</dbReference>
<keyword evidence="6 7" id="KW-0472">Membrane</keyword>
<dbReference type="AlphaFoldDB" id="A0AAP3UXE8"/>
<evidence type="ECO:0000256" key="7">
    <source>
        <dbReference type="RuleBase" id="RU363032"/>
    </source>
</evidence>
<evidence type="ECO:0000256" key="4">
    <source>
        <dbReference type="ARBA" id="ARBA00022692"/>
    </source>
</evidence>
<evidence type="ECO:0000313" key="10">
    <source>
        <dbReference type="Proteomes" id="UP001301140"/>
    </source>
</evidence>
<dbReference type="InterPro" id="IPR050366">
    <property type="entry name" value="BP-dependent_transpt_permease"/>
</dbReference>
<gene>
    <name evidence="9" type="ORF">PZ740_00195</name>
</gene>
<feature type="domain" description="ABC transmembrane type-1" evidence="8">
    <location>
        <begin position="100"/>
        <end position="300"/>
    </location>
</feature>
<dbReference type="GO" id="GO:0055085">
    <property type="term" value="P:transmembrane transport"/>
    <property type="evidence" value="ECO:0007669"/>
    <property type="project" value="InterPro"/>
</dbReference>
<comment type="caution">
    <text evidence="9">The sequence shown here is derived from an EMBL/GenBank/DDBJ whole genome shotgun (WGS) entry which is preliminary data.</text>
</comment>
<dbReference type="Proteomes" id="UP001301140">
    <property type="component" value="Unassembled WGS sequence"/>
</dbReference>
<feature type="transmembrane region" description="Helical" evidence="7">
    <location>
        <begin position="223"/>
        <end position="244"/>
    </location>
</feature>
<dbReference type="GO" id="GO:0005886">
    <property type="term" value="C:plasma membrane"/>
    <property type="evidence" value="ECO:0007669"/>
    <property type="project" value="UniProtKB-SubCell"/>
</dbReference>
<keyword evidence="10" id="KW-1185">Reference proteome</keyword>
<dbReference type="Pfam" id="PF00528">
    <property type="entry name" value="BPD_transp_1"/>
    <property type="match status" value="1"/>
</dbReference>
<feature type="transmembrane region" description="Helical" evidence="7">
    <location>
        <begin position="31"/>
        <end position="52"/>
    </location>
</feature>
<dbReference type="Gene3D" id="1.10.3720.10">
    <property type="entry name" value="MetI-like"/>
    <property type="match status" value="1"/>
</dbReference>
<accession>A0AAP3UXE8</accession>
<protein>
    <submittedName>
        <fullName evidence="9">ABC transporter permease</fullName>
    </submittedName>
</protein>
<dbReference type="SUPFAM" id="SSF161098">
    <property type="entry name" value="MetI-like"/>
    <property type="match status" value="1"/>
</dbReference>
<evidence type="ECO:0000259" key="8">
    <source>
        <dbReference type="PROSITE" id="PS50928"/>
    </source>
</evidence>
<dbReference type="PANTHER" id="PTHR43386">
    <property type="entry name" value="OLIGOPEPTIDE TRANSPORT SYSTEM PERMEASE PROTEIN APPC"/>
    <property type="match status" value="1"/>
</dbReference>
<organism evidence="9 10">
    <name type="scientific">Marinimicrococcus flavescens</name>
    <dbReference type="NCBI Taxonomy" id="3031815"/>
    <lineage>
        <taxon>Bacteria</taxon>
        <taxon>Pseudomonadati</taxon>
        <taxon>Pseudomonadota</taxon>
        <taxon>Alphaproteobacteria</taxon>
        <taxon>Geminicoccales</taxon>
        <taxon>Geminicoccaceae</taxon>
        <taxon>Marinimicrococcus</taxon>
    </lineage>
</organism>
<dbReference type="InterPro" id="IPR025966">
    <property type="entry name" value="OppC_N"/>
</dbReference>
<dbReference type="InterPro" id="IPR000515">
    <property type="entry name" value="MetI-like"/>
</dbReference>
<evidence type="ECO:0000256" key="2">
    <source>
        <dbReference type="ARBA" id="ARBA00022448"/>
    </source>
</evidence>
<feature type="transmembrane region" description="Helical" evidence="7">
    <location>
        <begin position="165"/>
        <end position="186"/>
    </location>
</feature>
<dbReference type="EMBL" id="JARGEQ010000001">
    <property type="protein sequence ID" value="MDF1584800.1"/>
    <property type="molecule type" value="Genomic_DNA"/>
</dbReference>
<proteinExistence type="inferred from homology"/>
<evidence type="ECO:0000256" key="6">
    <source>
        <dbReference type="ARBA" id="ARBA00023136"/>
    </source>
</evidence>
<dbReference type="PROSITE" id="PS50928">
    <property type="entry name" value="ABC_TM1"/>
    <property type="match status" value="1"/>
</dbReference>